<dbReference type="AlphaFoldDB" id="A0A1G8J2U4"/>
<keyword evidence="2" id="KW-1185">Reference proteome</keyword>
<dbReference type="Proteomes" id="UP000199258">
    <property type="component" value="Unassembled WGS sequence"/>
</dbReference>
<evidence type="ECO:0000313" key="2">
    <source>
        <dbReference type="Proteomes" id="UP000199258"/>
    </source>
</evidence>
<evidence type="ECO:0008006" key="3">
    <source>
        <dbReference type="Google" id="ProtNLM"/>
    </source>
</evidence>
<dbReference type="RefSeq" id="WP_090586529.1">
    <property type="nucleotide sequence ID" value="NZ_FNDT01000008.1"/>
</dbReference>
<evidence type="ECO:0000313" key="1">
    <source>
        <dbReference type="EMBL" id="SDI25585.1"/>
    </source>
</evidence>
<organism evidence="1 2">
    <name type="scientific">Arthrobacter subterraneus</name>
    <dbReference type="NCBI Taxonomy" id="335973"/>
    <lineage>
        <taxon>Bacteria</taxon>
        <taxon>Bacillati</taxon>
        <taxon>Actinomycetota</taxon>
        <taxon>Actinomycetes</taxon>
        <taxon>Micrococcales</taxon>
        <taxon>Micrococcaceae</taxon>
        <taxon>Arthrobacter</taxon>
    </lineage>
</organism>
<dbReference type="EMBL" id="FNDT01000008">
    <property type="protein sequence ID" value="SDI25585.1"/>
    <property type="molecule type" value="Genomic_DNA"/>
</dbReference>
<name>A0A1G8J2U4_9MICC</name>
<protein>
    <recommendedName>
        <fullName evidence="3">Proteinase inhibitor I25 cystatin</fullName>
    </recommendedName>
</protein>
<accession>A0A1G8J2U4</accession>
<dbReference type="OrthoDB" id="3266819at2"/>
<sequence length="165" mass="17373">MALSASTTLPYDVATVTDVFTDEAFLKHTSEHVGGELKSLTVDGDTSAAFTLTAVRTLPTTRLPDFARKFVGDSLTVTQVENWSAPLADGSREAKVSMSVAGAPVNVDAVQRLIAEGTSTRVDVEGNVTSSIPFMGAKIAAAAEPYIGKALNIQAAEAKNWLESR</sequence>
<proteinExistence type="predicted"/>
<reference evidence="1 2" key="1">
    <citation type="submission" date="2016-10" db="EMBL/GenBank/DDBJ databases">
        <authorList>
            <person name="de Groot N.N."/>
        </authorList>
    </citation>
    <scope>NUCLEOTIDE SEQUENCE [LARGE SCALE GENOMIC DNA]</scope>
    <source>
        <strain evidence="1 2">NP_1H</strain>
    </source>
</reference>
<dbReference type="STRING" id="335973.SAMN04488693_10812"/>
<dbReference type="Pfam" id="PF10698">
    <property type="entry name" value="DUF2505"/>
    <property type="match status" value="1"/>
</dbReference>
<gene>
    <name evidence="1" type="ORF">SAMN04488693_10812</name>
</gene>
<dbReference type="InterPro" id="IPR019639">
    <property type="entry name" value="DUF2505"/>
</dbReference>